<dbReference type="PROSITE" id="PS50222">
    <property type="entry name" value="EF_HAND_2"/>
    <property type="match status" value="2"/>
</dbReference>
<dbReference type="InterPro" id="IPR036188">
    <property type="entry name" value="FAD/NAD-bd_sf"/>
</dbReference>
<evidence type="ECO:0000256" key="5">
    <source>
        <dbReference type="ARBA" id="ARBA00022837"/>
    </source>
</evidence>
<comment type="subcellular location">
    <subcellularLocation>
        <location evidence="1">Mitochondrion inner membrane</location>
        <topology evidence="1">Peripheral membrane protein</topology>
        <orientation evidence="1">Intermembrane side</orientation>
    </subcellularLocation>
</comment>
<dbReference type="Pfam" id="PF07992">
    <property type="entry name" value="Pyr_redox_2"/>
    <property type="match status" value="1"/>
</dbReference>
<keyword evidence="4" id="KW-0274">FAD</keyword>
<dbReference type="Gene3D" id="3.50.50.100">
    <property type="match status" value="2"/>
</dbReference>
<dbReference type="PROSITE" id="PS00018">
    <property type="entry name" value="EF_HAND_1"/>
    <property type="match status" value="2"/>
</dbReference>
<evidence type="ECO:0000256" key="2">
    <source>
        <dbReference type="ARBA" id="ARBA00005272"/>
    </source>
</evidence>
<dbReference type="OrthoDB" id="5376590at2759"/>
<evidence type="ECO:0000256" key="8">
    <source>
        <dbReference type="ARBA" id="ARBA00023027"/>
    </source>
</evidence>
<dbReference type="GO" id="GO:0005509">
    <property type="term" value="F:calcium ion binding"/>
    <property type="evidence" value="ECO:0007669"/>
    <property type="project" value="InterPro"/>
</dbReference>
<dbReference type="Pfam" id="PF22366">
    <property type="entry name" value="NDH2_C"/>
    <property type="match status" value="1"/>
</dbReference>
<name>A0A4Y9Z257_9AGAM</name>
<dbReference type="Pfam" id="PF13202">
    <property type="entry name" value="EF-hand_5"/>
    <property type="match status" value="1"/>
</dbReference>
<evidence type="ECO:0000256" key="7">
    <source>
        <dbReference type="ARBA" id="ARBA00023002"/>
    </source>
</evidence>
<keyword evidence="3" id="KW-0285">Flavoprotein</keyword>
<dbReference type="PANTHER" id="PTHR43706:SF50">
    <property type="entry name" value="NADH DEHYDROGENASE (UBIQUINONE)-RELATED"/>
    <property type="match status" value="1"/>
</dbReference>
<dbReference type="AlphaFoldDB" id="A0A4Y9Z257"/>
<dbReference type="STRING" id="205917.A0A4Y9Z257"/>
<dbReference type="SMART" id="SM00054">
    <property type="entry name" value="EFh"/>
    <property type="match status" value="2"/>
</dbReference>
<accession>A0A4Y9Z257</accession>
<dbReference type="Proteomes" id="UP000298327">
    <property type="component" value="Unassembled WGS sequence"/>
</dbReference>
<feature type="domain" description="EF-hand" evidence="9">
    <location>
        <begin position="753"/>
        <end position="788"/>
    </location>
</feature>
<gene>
    <name evidence="10" type="ORF">EVG20_g3755</name>
</gene>
<dbReference type="InterPro" id="IPR018247">
    <property type="entry name" value="EF_Hand_1_Ca_BS"/>
</dbReference>
<dbReference type="EMBL" id="SEOQ01000176">
    <property type="protein sequence ID" value="TFY67941.1"/>
    <property type="molecule type" value="Genomic_DNA"/>
</dbReference>
<sequence>MNSAILARPWASNGLPANPHLRQPRFSISRQNDVQSMLLKFSTQDVLNSTLLHYRTAAPIYAISTTQFFSRSTTCRAVVLRRRTAIIDVRGGGRGHQLAEIEWSGRIPSKIRIGDEVLKDVDELFGGCKSIDVLPKTISVPTRLNSSWKATAGSLILEDCTTGTVTSAFYQNSFLLNDRVIRAPFAGLGSDILVLDGKSTAMNVEILASFFVMEIIRRNHFNIAPHTFDKHLGPCPQSEDDTEIPTFPPSTETMLSRVAFSCRPRPAASISRLNPSAITRATVPHHGHTFPRHLSIPPAPPSPARSALRTCVRYTAFLVLSSALGLAAVTGAVFVHDVFTYSDRHVDRVPVSPLALHPDRGGPKNLLVASELVGDEEDEVAQQLKDKPRLVIVGGGWGAVGVLQELNPGDYHVTIVSPDTFNTFTPLLPSAAVGTVSVRSLIEPLRKVLARLHGQFINAKAVDLVMSERYLEIETKHADGTTENIYLPYDKLIIAVGSVSSTHGVPGLENCFQLKTVADAQAIRRRILDNFETASLPTTTPEERRRLLSFVICGGGPTGVETAAEIYDLCQEDIINYYPKICREEVSIHVIQSREHILNTYSEAISKYAEDKFKRDDVDLITSARVHSVHPDHVSFTAKDPDTGDVLLYDIPTNFVLWSTGIAMNPFAARVTSLLPNQVHKKAIEVDAYLRVKGAPLGEVYAIGDCSTIETSLVAHLLDLVEEADRNKDNKIDFEEWETMVKRIKEKIPMAEGQVEKVRELFDLYDSDSDNSLTLNELAVLLQEIGNKITALPATAQVASQEGKYVGRKLCYLAKQRSVLVANDLPELDEAVSGPFRYAHLGSLAYIGNAAVFDLGRMSFMGGLVAMYAWRSVYWSEQVSLRTRALLMIDWIVRGVWGRDLSRL</sequence>
<keyword evidence="5" id="KW-0106">Calcium</keyword>
<dbReference type="SUPFAM" id="SSF47473">
    <property type="entry name" value="EF-hand"/>
    <property type="match status" value="1"/>
</dbReference>
<evidence type="ECO:0000313" key="10">
    <source>
        <dbReference type="EMBL" id="TFY67941.1"/>
    </source>
</evidence>
<evidence type="ECO:0000259" key="9">
    <source>
        <dbReference type="PROSITE" id="PS50222"/>
    </source>
</evidence>
<organism evidence="10 11">
    <name type="scientific">Dentipellis fragilis</name>
    <dbReference type="NCBI Taxonomy" id="205917"/>
    <lineage>
        <taxon>Eukaryota</taxon>
        <taxon>Fungi</taxon>
        <taxon>Dikarya</taxon>
        <taxon>Basidiomycota</taxon>
        <taxon>Agaricomycotina</taxon>
        <taxon>Agaricomycetes</taxon>
        <taxon>Russulales</taxon>
        <taxon>Hericiaceae</taxon>
        <taxon>Dentipellis</taxon>
    </lineage>
</organism>
<protein>
    <recommendedName>
        <fullName evidence="9">EF-hand domain-containing protein</fullName>
    </recommendedName>
</protein>
<feature type="domain" description="EF-hand" evidence="9">
    <location>
        <begin position="712"/>
        <end position="747"/>
    </location>
</feature>
<evidence type="ECO:0000256" key="6">
    <source>
        <dbReference type="ARBA" id="ARBA00022946"/>
    </source>
</evidence>
<dbReference type="InterPro" id="IPR002048">
    <property type="entry name" value="EF_hand_dom"/>
</dbReference>
<dbReference type="PANTHER" id="PTHR43706">
    <property type="entry name" value="NADH DEHYDROGENASE"/>
    <property type="match status" value="1"/>
</dbReference>
<dbReference type="GO" id="GO:0005743">
    <property type="term" value="C:mitochondrial inner membrane"/>
    <property type="evidence" value="ECO:0007669"/>
    <property type="project" value="UniProtKB-SubCell"/>
</dbReference>
<evidence type="ECO:0000256" key="4">
    <source>
        <dbReference type="ARBA" id="ARBA00022827"/>
    </source>
</evidence>
<dbReference type="SUPFAM" id="SSF51905">
    <property type="entry name" value="FAD/NAD(P)-binding domain"/>
    <property type="match status" value="2"/>
</dbReference>
<dbReference type="InterPro" id="IPR045024">
    <property type="entry name" value="NDH-2"/>
</dbReference>
<keyword evidence="6" id="KW-0809">Transit peptide</keyword>
<proteinExistence type="inferred from homology"/>
<evidence type="ECO:0000256" key="1">
    <source>
        <dbReference type="ARBA" id="ARBA00004137"/>
    </source>
</evidence>
<comment type="similarity">
    <text evidence="2">Belongs to the NADH dehydrogenase family.</text>
</comment>
<comment type="caution">
    <text evidence="10">The sequence shown here is derived from an EMBL/GenBank/DDBJ whole genome shotgun (WGS) entry which is preliminary data.</text>
</comment>
<reference evidence="10 11" key="1">
    <citation type="submission" date="2019-02" db="EMBL/GenBank/DDBJ databases">
        <title>Genome sequencing of the rare red list fungi Dentipellis fragilis.</title>
        <authorList>
            <person name="Buettner E."/>
            <person name="Kellner H."/>
        </authorList>
    </citation>
    <scope>NUCLEOTIDE SEQUENCE [LARGE SCALE GENOMIC DNA]</scope>
    <source>
        <strain evidence="10 11">DSM 105465</strain>
    </source>
</reference>
<dbReference type="CDD" id="cd00051">
    <property type="entry name" value="EFh"/>
    <property type="match status" value="1"/>
</dbReference>
<keyword evidence="11" id="KW-1185">Reference proteome</keyword>
<keyword evidence="8" id="KW-0520">NAD</keyword>
<evidence type="ECO:0000313" key="11">
    <source>
        <dbReference type="Proteomes" id="UP000298327"/>
    </source>
</evidence>
<dbReference type="InterPro" id="IPR054585">
    <property type="entry name" value="NDH2-like_C"/>
</dbReference>
<keyword evidence="7" id="KW-0560">Oxidoreductase</keyword>
<dbReference type="InterPro" id="IPR011992">
    <property type="entry name" value="EF-hand-dom_pair"/>
</dbReference>
<evidence type="ECO:0000256" key="3">
    <source>
        <dbReference type="ARBA" id="ARBA00022630"/>
    </source>
</evidence>
<dbReference type="GO" id="GO:0003954">
    <property type="term" value="F:NADH dehydrogenase activity"/>
    <property type="evidence" value="ECO:0007669"/>
    <property type="project" value="InterPro"/>
</dbReference>
<dbReference type="InterPro" id="IPR023753">
    <property type="entry name" value="FAD/NAD-binding_dom"/>
</dbReference>